<dbReference type="Gene3D" id="1.10.150.240">
    <property type="entry name" value="Putative phosphatase, domain 2"/>
    <property type="match status" value="1"/>
</dbReference>
<evidence type="ECO:0000256" key="4">
    <source>
        <dbReference type="ARBA" id="ARBA00022723"/>
    </source>
</evidence>
<evidence type="ECO:0000256" key="2">
    <source>
        <dbReference type="ARBA" id="ARBA00006171"/>
    </source>
</evidence>
<accession>A0ABN1UIA5</accession>
<evidence type="ECO:0000256" key="3">
    <source>
        <dbReference type="ARBA" id="ARBA00022553"/>
    </source>
</evidence>
<sequence>MARCLGEVDAVLFDLDGVITPTSLVHMRAWSELFTPFLAERRVEPPYTDRDYFAHIDGKPRYEGVRALLVSRGLSLPYGDPSDPPDAATVCGLGNRKNSLFNEVLRTEGVTAYPGSVRLIDALVAAGRRIAVVSSSRNARPVLEAAGLADRFALVVDGVTAAERGLPGKPDPATFLYAAEELGVPAERAAVLEDAESGVTAGRKGGFVLVVGVDRGAGAEALTEAGAHQVVDDLDALLLCNDESDEQRS</sequence>
<proteinExistence type="inferred from homology"/>
<dbReference type="EC" id="5.4.2.6" evidence="9"/>
<keyword evidence="7" id="KW-0119">Carbohydrate metabolism</keyword>
<dbReference type="Pfam" id="PF00702">
    <property type="entry name" value="Hydrolase"/>
    <property type="match status" value="1"/>
</dbReference>
<dbReference type="NCBIfam" id="TIGR02009">
    <property type="entry name" value="PGMB-YQAB-SF"/>
    <property type="match status" value="1"/>
</dbReference>
<keyword evidence="12" id="KW-1185">Reference proteome</keyword>
<dbReference type="Proteomes" id="UP001501371">
    <property type="component" value="Unassembled WGS sequence"/>
</dbReference>
<evidence type="ECO:0000313" key="11">
    <source>
        <dbReference type="EMBL" id="GAA1149300.1"/>
    </source>
</evidence>
<organism evidence="11 12">
    <name type="scientific">Streptomyces hebeiensis</name>
    <dbReference type="NCBI Taxonomy" id="229486"/>
    <lineage>
        <taxon>Bacteria</taxon>
        <taxon>Bacillati</taxon>
        <taxon>Actinomycetota</taxon>
        <taxon>Actinomycetes</taxon>
        <taxon>Kitasatosporales</taxon>
        <taxon>Streptomycetaceae</taxon>
        <taxon>Streptomyces</taxon>
    </lineage>
</organism>
<protein>
    <recommendedName>
        <fullName evidence="10">Beta-phosphoglucomutase</fullName>
        <ecNumber evidence="9">5.4.2.6</ecNumber>
    </recommendedName>
</protein>
<reference evidence="11 12" key="1">
    <citation type="journal article" date="2019" name="Int. J. Syst. Evol. Microbiol.">
        <title>The Global Catalogue of Microorganisms (GCM) 10K type strain sequencing project: providing services to taxonomists for standard genome sequencing and annotation.</title>
        <authorList>
            <consortium name="The Broad Institute Genomics Platform"/>
            <consortium name="The Broad Institute Genome Sequencing Center for Infectious Disease"/>
            <person name="Wu L."/>
            <person name="Ma J."/>
        </authorList>
    </citation>
    <scope>NUCLEOTIDE SEQUENCE [LARGE SCALE GENOMIC DNA]</scope>
    <source>
        <strain evidence="11 12">JCM 12696</strain>
    </source>
</reference>
<keyword evidence="6" id="KW-0413">Isomerase</keyword>
<evidence type="ECO:0000256" key="1">
    <source>
        <dbReference type="ARBA" id="ARBA00001946"/>
    </source>
</evidence>
<evidence type="ECO:0000256" key="9">
    <source>
        <dbReference type="ARBA" id="ARBA00044968"/>
    </source>
</evidence>
<dbReference type="InterPro" id="IPR023214">
    <property type="entry name" value="HAD_sf"/>
</dbReference>
<evidence type="ECO:0000256" key="6">
    <source>
        <dbReference type="ARBA" id="ARBA00023235"/>
    </source>
</evidence>
<keyword evidence="3" id="KW-0597">Phosphoprotein</keyword>
<dbReference type="SFLD" id="SFLDS00003">
    <property type="entry name" value="Haloacid_Dehalogenase"/>
    <property type="match status" value="1"/>
</dbReference>
<comment type="caution">
    <text evidence="11">The sequence shown here is derived from an EMBL/GenBank/DDBJ whole genome shotgun (WGS) entry which is preliminary data.</text>
</comment>
<evidence type="ECO:0000256" key="8">
    <source>
        <dbReference type="ARBA" id="ARBA00044926"/>
    </source>
</evidence>
<dbReference type="SUPFAM" id="SSF56784">
    <property type="entry name" value="HAD-like"/>
    <property type="match status" value="1"/>
</dbReference>
<dbReference type="InterPro" id="IPR006439">
    <property type="entry name" value="HAD-SF_hydro_IA"/>
</dbReference>
<evidence type="ECO:0000256" key="10">
    <source>
        <dbReference type="ARBA" id="ARBA00044991"/>
    </source>
</evidence>
<dbReference type="PANTHER" id="PTHR46193">
    <property type="entry name" value="6-PHOSPHOGLUCONATE PHOSPHATASE"/>
    <property type="match status" value="1"/>
</dbReference>
<comment type="catalytic activity">
    <reaction evidence="8">
        <text>beta-D-glucose 1-phosphate = beta-D-glucose 6-phosphate</text>
        <dbReference type="Rhea" id="RHEA:20113"/>
        <dbReference type="ChEBI" id="CHEBI:57684"/>
        <dbReference type="ChEBI" id="CHEBI:58247"/>
        <dbReference type="EC" id="5.4.2.6"/>
    </reaction>
</comment>
<dbReference type="PANTHER" id="PTHR46193:SF18">
    <property type="entry name" value="HEXITOL PHOSPHATASE B"/>
    <property type="match status" value="1"/>
</dbReference>
<evidence type="ECO:0000256" key="5">
    <source>
        <dbReference type="ARBA" id="ARBA00022842"/>
    </source>
</evidence>
<dbReference type="InterPro" id="IPR023198">
    <property type="entry name" value="PGP-like_dom2"/>
</dbReference>
<dbReference type="Gene3D" id="3.40.50.1000">
    <property type="entry name" value="HAD superfamily/HAD-like"/>
    <property type="match status" value="1"/>
</dbReference>
<dbReference type="InterPro" id="IPR051600">
    <property type="entry name" value="Beta-PGM-like"/>
</dbReference>
<keyword evidence="4" id="KW-0479">Metal-binding</keyword>
<dbReference type="EMBL" id="BAAAKV010000001">
    <property type="protein sequence ID" value="GAA1149300.1"/>
    <property type="molecule type" value="Genomic_DNA"/>
</dbReference>
<dbReference type="InterPro" id="IPR036412">
    <property type="entry name" value="HAD-like_sf"/>
</dbReference>
<evidence type="ECO:0000313" key="12">
    <source>
        <dbReference type="Proteomes" id="UP001501371"/>
    </source>
</evidence>
<evidence type="ECO:0000256" key="7">
    <source>
        <dbReference type="ARBA" id="ARBA00023277"/>
    </source>
</evidence>
<dbReference type="GO" id="GO:0016787">
    <property type="term" value="F:hydrolase activity"/>
    <property type="evidence" value="ECO:0007669"/>
    <property type="project" value="UniProtKB-KW"/>
</dbReference>
<comment type="cofactor">
    <cofactor evidence="1">
        <name>Mg(2+)</name>
        <dbReference type="ChEBI" id="CHEBI:18420"/>
    </cofactor>
</comment>
<keyword evidence="5" id="KW-0460">Magnesium</keyword>
<name>A0ABN1UIA5_9ACTN</name>
<dbReference type="SFLD" id="SFLDG01129">
    <property type="entry name" value="C1.5:_HAD__Beta-PGM__Phosphata"/>
    <property type="match status" value="1"/>
</dbReference>
<comment type="similarity">
    <text evidence="2">Belongs to the HAD-like hydrolase superfamily. CbbY/CbbZ/Gph/YieH family.</text>
</comment>
<keyword evidence="11" id="KW-0378">Hydrolase</keyword>
<gene>
    <name evidence="11" type="ORF">GCM10009654_00570</name>
</gene>
<dbReference type="NCBIfam" id="TIGR01509">
    <property type="entry name" value="HAD-SF-IA-v3"/>
    <property type="match status" value="1"/>
</dbReference>
<dbReference type="InterPro" id="IPR010976">
    <property type="entry name" value="B-phosphoglucomutase_hydrolase"/>
</dbReference>